<evidence type="ECO:0000313" key="3">
    <source>
        <dbReference type="Proteomes" id="UP001501237"/>
    </source>
</evidence>
<dbReference type="RefSeq" id="WP_344836920.1">
    <property type="nucleotide sequence ID" value="NZ_BAAAUV010000028.1"/>
</dbReference>
<dbReference type="InterPro" id="IPR012767">
    <property type="entry name" value="Trehalose_TreY"/>
</dbReference>
<dbReference type="Gene3D" id="3.20.20.80">
    <property type="entry name" value="Glycosidases"/>
    <property type="match status" value="2"/>
</dbReference>
<accession>A0ABP6QKT2</accession>
<dbReference type="SMART" id="SM00642">
    <property type="entry name" value="Aamy"/>
    <property type="match status" value="1"/>
</dbReference>
<gene>
    <name evidence="2" type="primary">treY</name>
    <name evidence="2" type="ORF">GCM10010468_69040</name>
</gene>
<dbReference type="Pfam" id="PF00128">
    <property type="entry name" value="Alpha-amylase"/>
    <property type="match status" value="1"/>
</dbReference>
<reference evidence="3" key="1">
    <citation type="journal article" date="2019" name="Int. J. Syst. Evol. Microbiol.">
        <title>The Global Catalogue of Microorganisms (GCM) 10K type strain sequencing project: providing services to taxonomists for standard genome sequencing and annotation.</title>
        <authorList>
            <consortium name="The Broad Institute Genomics Platform"/>
            <consortium name="The Broad Institute Genome Sequencing Center for Infectious Disease"/>
            <person name="Wu L."/>
            <person name="Ma J."/>
        </authorList>
    </citation>
    <scope>NUCLEOTIDE SEQUENCE [LARGE SCALE GENOMIC DNA]</scope>
    <source>
        <strain evidence="3">JCM 9377</strain>
    </source>
</reference>
<dbReference type="InterPro" id="IPR013797">
    <property type="entry name" value="Maltooligo_trehalose_synth_4"/>
</dbReference>
<evidence type="ECO:0000259" key="1">
    <source>
        <dbReference type="SMART" id="SM00642"/>
    </source>
</evidence>
<dbReference type="Gene3D" id="1.10.10.470">
    <property type="entry name" value="Maltooligosyl trehalose synthase, domain 4"/>
    <property type="match status" value="1"/>
</dbReference>
<organism evidence="2 3">
    <name type="scientific">Actinocorallia longicatena</name>
    <dbReference type="NCBI Taxonomy" id="111803"/>
    <lineage>
        <taxon>Bacteria</taxon>
        <taxon>Bacillati</taxon>
        <taxon>Actinomycetota</taxon>
        <taxon>Actinomycetes</taxon>
        <taxon>Streptosporangiales</taxon>
        <taxon>Thermomonosporaceae</taxon>
        <taxon>Actinocorallia</taxon>
    </lineage>
</organism>
<dbReference type="Gene3D" id="1.10.150.200">
    <property type="entry name" value="Maltooligosyl trehalose synthase, domain 3"/>
    <property type="match status" value="1"/>
</dbReference>
<keyword evidence="3" id="KW-1185">Reference proteome</keyword>
<dbReference type="CDD" id="cd11336">
    <property type="entry name" value="AmyAc_MTSase"/>
    <property type="match status" value="1"/>
</dbReference>
<evidence type="ECO:0000313" key="2">
    <source>
        <dbReference type="EMBL" id="GAA3235357.1"/>
    </source>
</evidence>
<dbReference type="InterPro" id="IPR006047">
    <property type="entry name" value="GH13_cat_dom"/>
</dbReference>
<name>A0ABP6QKT2_9ACTN</name>
<dbReference type="Proteomes" id="UP001501237">
    <property type="component" value="Unassembled WGS sequence"/>
</dbReference>
<protein>
    <submittedName>
        <fullName evidence="2">Malto-oligosyltrehalose synthase</fullName>
    </submittedName>
</protein>
<dbReference type="PANTHER" id="PTHR10357:SF216">
    <property type="entry name" value="MALTOOLIGOSYL TREHALOSE SYNTHASE-RELATED"/>
    <property type="match status" value="1"/>
</dbReference>
<feature type="domain" description="Glycosyl hydrolase family 13 catalytic" evidence="1">
    <location>
        <begin position="12"/>
        <end position="553"/>
    </location>
</feature>
<dbReference type="PANTHER" id="PTHR10357">
    <property type="entry name" value="ALPHA-AMYLASE FAMILY MEMBER"/>
    <property type="match status" value="1"/>
</dbReference>
<proteinExistence type="predicted"/>
<dbReference type="Gene3D" id="3.30.1590.10">
    <property type="entry name" value="Maltooligosyl trehalose synthase, domain 2"/>
    <property type="match status" value="2"/>
</dbReference>
<dbReference type="EMBL" id="BAAAUV010000028">
    <property type="protein sequence ID" value="GAA3235357.1"/>
    <property type="molecule type" value="Genomic_DNA"/>
</dbReference>
<comment type="caution">
    <text evidence="2">The sequence shown here is derived from an EMBL/GenBank/DDBJ whole genome shotgun (WGS) entry which is preliminary data.</text>
</comment>
<dbReference type="SUPFAM" id="SSF51445">
    <property type="entry name" value="(Trans)glycosidases"/>
    <property type="match status" value="1"/>
</dbReference>
<dbReference type="InterPro" id="IPR017853">
    <property type="entry name" value="GH"/>
</dbReference>
<sequence length="663" mass="73217">MSEAPSATYRLQLTPSFGFAAAAAIAPYLADLGVSHVYLSPILQAVPGSEHGYDVADHAAVDADRGGEDGYRAMVAEFRAHGLGVVVDIVPNHMAFQSAMAADVAEHGWESPYAHWFDWEGDRLVVPGQGVPNYRRFFDISGLIGLRQEDERVFEATHALLFRLAAEGLIDGLRIDHVDGLADPGAYLEQLRSRFDGWIVVEKILTGDEALPEGWPGTTGYETAVAVDGLFTDPLAEATFTTLYTELTGGPADFAEVAAEGKRHVIERGLAPEVDRLHRMIRELLPQGDPDELRTLLVGSLVEFPAYRSYDQAQEVGWREFGTRFQQTTSALTARGLEDTAFYRWSRLTSRNEVGGEPARFSVDPEAFHRDCNTRFGAGMTTLSTHDTKRQEDVRARLAVLTELPGEWEEFVRARCDGISPADRDLDYLMWQTLVGAWPLDAPRLTGYLTKAMREAKAHTDWIDTDEAYEKAVLERARKALADEGVPRFAASLAPYERSNVLSQKLIQLTMPGVPDLYQGCELTGYSLVDPDNRRAVDYDRRRALLAGLDGGAPPRDLDTEKLLVTSRALRLRRENPGWSTSFHVPLTAEGPAADHVVAFRRGDAVTVATRLPAGLARTGGWHDTVLPLSGRWRDVLTGRPHGPLKDLLATYPVALLIPEEHQ</sequence>